<gene>
    <name evidence="9" type="ORF">CA85_22640</name>
</gene>
<reference evidence="9 10" key="1">
    <citation type="submission" date="2019-02" db="EMBL/GenBank/DDBJ databases">
        <title>Deep-cultivation of Planctomycetes and their phenomic and genomic characterization uncovers novel biology.</title>
        <authorList>
            <person name="Wiegand S."/>
            <person name="Jogler M."/>
            <person name="Boedeker C."/>
            <person name="Pinto D."/>
            <person name="Vollmers J."/>
            <person name="Rivas-Marin E."/>
            <person name="Kohn T."/>
            <person name="Peeters S.H."/>
            <person name="Heuer A."/>
            <person name="Rast P."/>
            <person name="Oberbeckmann S."/>
            <person name="Bunk B."/>
            <person name="Jeske O."/>
            <person name="Meyerdierks A."/>
            <person name="Storesund J.E."/>
            <person name="Kallscheuer N."/>
            <person name="Luecker S."/>
            <person name="Lage O.M."/>
            <person name="Pohl T."/>
            <person name="Merkel B.J."/>
            <person name="Hornburger P."/>
            <person name="Mueller R.-W."/>
            <person name="Bruemmer F."/>
            <person name="Labrenz M."/>
            <person name="Spormann A.M."/>
            <person name="Op Den Camp H."/>
            <person name="Overmann J."/>
            <person name="Amann R."/>
            <person name="Jetten M.S.M."/>
            <person name="Mascher T."/>
            <person name="Medema M.H."/>
            <person name="Devos D.P."/>
            <person name="Kaster A.-K."/>
            <person name="Ovreas L."/>
            <person name="Rohde M."/>
            <person name="Galperin M.Y."/>
            <person name="Jogler C."/>
        </authorList>
    </citation>
    <scope>NUCLEOTIDE SEQUENCE [LARGE SCALE GENOMIC DNA]</scope>
    <source>
        <strain evidence="9 10">CA85</strain>
    </source>
</reference>
<comment type="similarity">
    <text evidence="2">Belongs to the sulfatase family.</text>
</comment>
<dbReference type="EMBL" id="SJPK01000004">
    <property type="protein sequence ID" value="TWT67414.1"/>
    <property type="molecule type" value="Genomic_DNA"/>
</dbReference>
<evidence type="ECO:0000256" key="2">
    <source>
        <dbReference type="ARBA" id="ARBA00008779"/>
    </source>
</evidence>
<keyword evidence="6" id="KW-0106">Calcium</keyword>
<dbReference type="AlphaFoldDB" id="A0A5C5XX06"/>
<feature type="chain" id="PRO_5022698970" evidence="7">
    <location>
        <begin position="27"/>
        <end position="517"/>
    </location>
</feature>
<dbReference type="RefSeq" id="WP_246112677.1">
    <property type="nucleotide sequence ID" value="NZ_SJPK01000004.1"/>
</dbReference>
<proteinExistence type="inferred from homology"/>
<keyword evidence="4 7" id="KW-0732">Signal</keyword>
<dbReference type="Pfam" id="PF00884">
    <property type="entry name" value="Sulfatase"/>
    <property type="match status" value="1"/>
</dbReference>
<evidence type="ECO:0000313" key="9">
    <source>
        <dbReference type="EMBL" id="TWT67414.1"/>
    </source>
</evidence>
<dbReference type="SUPFAM" id="SSF53649">
    <property type="entry name" value="Alkaline phosphatase-like"/>
    <property type="match status" value="1"/>
</dbReference>
<keyword evidence="10" id="KW-1185">Reference proteome</keyword>
<dbReference type="PANTHER" id="PTHR45953">
    <property type="entry name" value="IDURONATE 2-SULFATASE"/>
    <property type="match status" value="1"/>
</dbReference>
<dbReference type="InterPro" id="IPR035874">
    <property type="entry name" value="IDS"/>
</dbReference>
<protein>
    <submittedName>
        <fullName evidence="9">Arylsulfatase</fullName>
        <ecNumber evidence="9">3.1.6.1</ecNumber>
    </submittedName>
</protein>
<evidence type="ECO:0000256" key="3">
    <source>
        <dbReference type="ARBA" id="ARBA00022723"/>
    </source>
</evidence>
<evidence type="ECO:0000256" key="4">
    <source>
        <dbReference type="ARBA" id="ARBA00022729"/>
    </source>
</evidence>
<feature type="domain" description="Sulfatase N-terminal" evidence="8">
    <location>
        <begin position="30"/>
        <end position="405"/>
    </location>
</feature>
<dbReference type="Gene3D" id="3.40.720.10">
    <property type="entry name" value="Alkaline Phosphatase, subunit A"/>
    <property type="match status" value="1"/>
</dbReference>
<keyword evidence="3" id="KW-0479">Metal-binding</keyword>
<evidence type="ECO:0000256" key="7">
    <source>
        <dbReference type="SAM" id="SignalP"/>
    </source>
</evidence>
<dbReference type="GO" id="GO:0004423">
    <property type="term" value="F:iduronate-2-sulfatase activity"/>
    <property type="evidence" value="ECO:0007669"/>
    <property type="project" value="InterPro"/>
</dbReference>
<evidence type="ECO:0000256" key="1">
    <source>
        <dbReference type="ARBA" id="ARBA00001913"/>
    </source>
</evidence>
<dbReference type="PANTHER" id="PTHR45953:SF1">
    <property type="entry name" value="IDURONATE 2-SULFATASE"/>
    <property type="match status" value="1"/>
</dbReference>
<comment type="caution">
    <text evidence="9">The sequence shown here is derived from an EMBL/GenBank/DDBJ whole genome shotgun (WGS) entry which is preliminary data.</text>
</comment>
<comment type="cofactor">
    <cofactor evidence="1">
        <name>Ca(2+)</name>
        <dbReference type="ChEBI" id="CHEBI:29108"/>
    </cofactor>
</comment>
<accession>A0A5C5XX06</accession>
<evidence type="ECO:0000256" key="5">
    <source>
        <dbReference type="ARBA" id="ARBA00022801"/>
    </source>
</evidence>
<dbReference type="GO" id="GO:0005737">
    <property type="term" value="C:cytoplasm"/>
    <property type="evidence" value="ECO:0007669"/>
    <property type="project" value="TreeGrafter"/>
</dbReference>
<organism evidence="9 10">
    <name type="scientific">Allorhodopirellula solitaria</name>
    <dbReference type="NCBI Taxonomy" id="2527987"/>
    <lineage>
        <taxon>Bacteria</taxon>
        <taxon>Pseudomonadati</taxon>
        <taxon>Planctomycetota</taxon>
        <taxon>Planctomycetia</taxon>
        <taxon>Pirellulales</taxon>
        <taxon>Pirellulaceae</taxon>
        <taxon>Allorhodopirellula</taxon>
    </lineage>
</organism>
<dbReference type="Proteomes" id="UP000318053">
    <property type="component" value="Unassembled WGS sequence"/>
</dbReference>
<evidence type="ECO:0000313" key="10">
    <source>
        <dbReference type="Proteomes" id="UP000318053"/>
    </source>
</evidence>
<dbReference type="EC" id="3.1.6.1" evidence="9"/>
<feature type="signal peptide" evidence="7">
    <location>
        <begin position="1"/>
        <end position="26"/>
    </location>
</feature>
<evidence type="ECO:0000256" key="6">
    <source>
        <dbReference type="ARBA" id="ARBA00022837"/>
    </source>
</evidence>
<name>A0A5C5XX06_9BACT</name>
<dbReference type="InterPro" id="IPR017850">
    <property type="entry name" value="Alkaline_phosphatase_core_sf"/>
</dbReference>
<dbReference type="GO" id="GO:0046872">
    <property type="term" value="F:metal ion binding"/>
    <property type="evidence" value="ECO:0007669"/>
    <property type="project" value="UniProtKB-KW"/>
</dbReference>
<sequence length="517" mass="56561" precursor="true">MLKSCCLSPGLYAAMLLIAISGSSFAADRPNILFIAVDDLRPELGCYGHEAITPNLDRLAASGMRFDRAYCNQAVCGASRISLMTGLYPESTGLRSFHVNGWRKKLAGVTTLNAHLREHGYLTLGLGKIYHGASGHDAVDGDNWDRWFDVKQRTHWVAPENIAIQDRNAKAHQETGKGPKRGPVTESIDVADDAYVDGRRADLAVGLINQLGGRPESSAKTPLEENMLDEQKPFFLAVGFTKPHLPFVAPQKYWDLYQREDFHMPPNSEIPPGYPRGAANLNPGEITYYGGIPAGKAPTAWPDPLNKRLLHGYHACVSYTDAHIGRLLDALESNGLADDTIVILWGDHGWKLGDHSSWCKHTNFEVDTRVPLIMRTPGMESSHGTHTSSLVELIDLYPTLCELVDVPLPSHLQGESFAKTLGDPSVEARSSAYSSYPARVDKVSTIGHSIRTADHRYTQWWEKNDAGSVAAAVATNLSEDAGETTALSDDDPLLAELAEQLRSRVMAARESSAPITD</sequence>
<dbReference type="GO" id="GO:0004065">
    <property type="term" value="F:arylsulfatase activity"/>
    <property type="evidence" value="ECO:0007669"/>
    <property type="project" value="UniProtKB-EC"/>
</dbReference>
<keyword evidence="5 9" id="KW-0378">Hydrolase</keyword>
<dbReference type="CDD" id="cd16030">
    <property type="entry name" value="iduronate-2-sulfatase"/>
    <property type="match status" value="1"/>
</dbReference>
<dbReference type="InterPro" id="IPR000917">
    <property type="entry name" value="Sulfatase_N"/>
</dbReference>
<evidence type="ECO:0000259" key="8">
    <source>
        <dbReference type="Pfam" id="PF00884"/>
    </source>
</evidence>